<dbReference type="eggNOG" id="COG0656">
    <property type="taxonomic scope" value="Bacteria"/>
</dbReference>
<dbReference type="InterPro" id="IPR050523">
    <property type="entry name" value="AKR_Detox_Biosynth"/>
</dbReference>
<dbReference type="InterPro" id="IPR036812">
    <property type="entry name" value="NAD(P)_OxRdtase_dom_sf"/>
</dbReference>
<keyword evidence="4" id="KW-1185">Reference proteome</keyword>
<dbReference type="PANTHER" id="PTHR43364:SF4">
    <property type="entry name" value="NAD(P)-LINKED OXIDOREDUCTASE SUPERFAMILY PROTEIN"/>
    <property type="match status" value="1"/>
</dbReference>
<proteinExistence type="predicted"/>
<feature type="domain" description="NADP-dependent oxidoreductase" evidence="2">
    <location>
        <begin position="19"/>
        <end position="318"/>
    </location>
</feature>
<accession>A0A081C8W1</accession>
<evidence type="ECO:0000256" key="1">
    <source>
        <dbReference type="ARBA" id="ARBA00023002"/>
    </source>
</evidence>
<dbReference type="GO" id="GO:0016491">
    <property type="term" value="F:oxidoreductase activity"/>
    <property type="evidence" value="ECO:0007669"/>
    <property type="project" value="UniProtKB-KW"/>
</dbReference>
<name>A0A081C8W1_VECG1</name>
<dbReference type="InterPro" id="IPR020471">
    <property type="entry name" value="AKR"/>
</dbReference>
<dbReference type="InterPro" id="IPR018170">
    <property type="entry name" value="Aldo/ket_reductase_CS"/>
</dbReference>
<dbReference type="PRINTS" id="PR00069">
    <property type="entry name" value="ALDKETRDTASE"/>
</dbReference>
<dbReference type="CDD" id="cd19093">
    <property type="entry name" value="AKR_AtPLR-like"/>
    <property type="match status" value="1"/>
</dbReference>
<organism evidence="3">
    <name type="scientific">Vecturithrix granuli</name>
    <dbReference type="NCBI Taxonomy" id="1499967"/>
    <lineage>
        <taxon>Bacteria</taxon>
        <taxon>Candidatus Moduliflexota</taxon>
        <taxon>Candidatus Vecturitrichia</taxon>
        <taxon>Candidatus Vecturitrichales</taxon>
        <taxon>Candidatus Vecturitrichaceae</taxon>
        <taxon>Candidatus Vecturithrix</taxon>
    </lineage>
</organism>
<reference evidence="3" key="1">
    <citation type="journal article" date="2015" name="PeerJ">
        <title>First genomic representation of candidate bacterial phylum KSB3 points to enhanced environmental sensing as a trigger of wastewater bulking.</title>
        <authorList>
            <person name="Sekiguchi Y."/>
            <person name="Ohashi A."/>
            <person name="Parks D.H."/>
            <person name="Yamauchi T."/>
            <person name="Tyson G.W."/>
            <person name="Hugenholtz P."/>
        </authorList>
    </citation>
    <scope>NUCLEOTIDE SEQUENCE [LARGE SCALE GENOMIC DNA]</scope>
</reference>
<keyword evidence="1" id="KW-0560">Oxidoreductase</keyword>
<gene>
    <name evidence="3" type="ORF">U27_00914</name>
</gene>
<dbReference type="SUPFAM" id="SSF51430">
    <property type="entry name" value="NAD(P)-linked oxidoreductase"/>
    <property type="match status" value="1"/>
</dbReference>
<dbReference type="Pfam" id="PF00248">
    <property type="entry name" value="Aldo_ket_red"/>
    <property type="match status" value="1"/>
</dbReference>
<sequence>MPSKLPLRSLGQSDLMVSPIGLGCWQFSKRRGFVGKFWPELPDEVIKAIVRLSLEGGINWFDTAEIYGWGASEKALTQALEQLGQSPEKVIIATKWWPLFRTASSITNTINERLTNLHVSRIDLYQIHQPFSFSSVRAEMRAMAHLVNIGKVRYVGVSNFSAQKMRKAHAALQSHGLQLISNQVEYSLLNRKIESNGILETAKELGVSIIAYSPLAQGALTGKFHDNLDLIQQRQGFRRYSSRFSQKGLRKSLPLIEVLRDLAQKYQSSPAQVALNWLIMFHGDTVVAIPGATKIAHVQDNIGALRFRLTPGELEHLDFVSSQYK</sequence>
<dbReference type="InterPro" id="IPR023210">
    <property type="entry name" value="NADP_OxRdtase_dom"/>
</dbReference>
<dbReference type="Proteomes" id="UP000030661">
    <property type="component" value="Unassembled WGS sequence"/>
</dbReference>
<dbReference type="HOGENOM" id="CLU_023205_2_3_0"/>
<dbReference type="PANTHER" id="PTHR43364">
    <property type="entry name" value="NADH-SPECIFIC METHYLGLYOXAL REDUCTASE-RELATED"/>
    <property type="match status" value="1"/>
</dbReference>
<evidence type="ECO:0000313" key="3">
    <source>
        <dbReference type="EMBL" id="GAK61016.1"/>
    </source>
</evidence>
<dbReference type="STRING" id="1499967.U27_00914"/>
<dbReference type="AlphaFoldDB" id="A0A081C8W1"/>
<evidence type="ECO:0000313" key="4">
    <source>
        <dbReference type="Proteomes" id="UP000030661"/>
    </source>
</evidence>
<dbReference type="EMBL" id="DF820476">
    <property type="protein sequence ID" value="GAK61016.1"/>
    <property type="molecule type" value="Genomic_DNA"/>
</dbReference>
<protein>
    <recommendedName>
        <fullName evidence="2">NADP-dependent oxidoreductase domain-containing protein</fullName>
    </recommendedName>
</protein>
<dbReference type="PROSITE" id="PS00062">
    <property type="entry name" value="ALDOKETO_REDUCTASE_2"/>
    <property type="match status" value="1"/>
</dbReference>
<dbReference type="Gene3D" id="3.20.20.100">
    <property type="entry name" value="NADP-dependent oxidoreductase domain"/>
    <property type="match status" value="1"/>
</dbReference>
<evidence type="ECO:0000259" key="2">
    <source>
        <dbReference type="Pfam" id="PF00248"/>
    </source>
</evidence>